<reference evidence="3" key="1">
    <citation type="submission" date="2015-12" db="EMBL/GenBank/DDBJ databases">
        <title>Gene expression during late stages of embryo sac development: a critical building block for successful pollen-pistil interactions.</title>
        <authorList>
            <person name="Liu Y."/>
            <person name="Joly V."/>
            <person name="Sabar M."/>
            <person name="Matton D.P."/>
        </authorList>
    </citation>
    <scope>NUCLEOTIDE SEQUENCE</scope>
</reference>
<keyword evidence="1" id="KW-0472">Membrane</keyword>
<evidence type="ECO:0000313" key="3">
    <source>
        <dbReference type="EMBL" id="JAP25831.1"/>
    </source>
</evidence>
<feature type="transmembrane region" description="Helical" evidence="1">
    <location>
        <begin position="106"/>
        <end position="126"/>
    </location>
</feature>
<organism evidence="3">
    <name type="scientific">Solanum chacoense</name>
    <name type="common">Chaco potato</name>
    <dbReference type="NCBI Taxonomy" id="4108"/>
    <lineage>
        <taxon>Eukaryota</taxon>
        <taxon>Viridiplantae</taxon>
        <taxon>Streptophyta</taxon>
        <taxon>Embryophyta</taxon>
        <taxon>Tracheophyta</taxon>
        <taxon>Spermatophyta</taxon>
        <taxon>Magnoliopsida</taxon>
        <taxon>eudicotyledons</taxon>
        <taxon>Gunneridae</taxon>
        <taxon>Pentapetalae</taxon>
        <taxon>asterids</taxon>
        <taxon>lamiids</taxon>
        <taxon>Solanales</taxon>
        <taxon>Solanaceae</taxon>
        <taxon>Solanoideae</taxon>
        <taxon>Solaneae</taxon>
        <taxon>Solanum</taxon>
    </lineage>
</organism>
<dbReference type="AlphaFoldDB" id="A0A0V0I0E2"/>
<dbReference type="PANTHER" id="PTHR36793">
    <property type="entry name" value="RIBOSOMAL RNA SMALL SUBUNIT METHYLTRANSFERASE J"/>
    <property type="match status" value="1"/>
</dbReference>
<feature type="domain" description="Armadillo-like repeats" evidence="2">
    <location>
        <begin position="176"/>
        <end position="267"/>
    </location>
</feature>
<sequence>MAASACTVHSFSHPHVASTSQCIPTLSTPNNKTLSFPRYRSNTVAVTVRLSTRAAKSDSSDKRKEVLEEEEEEELPWIQEKALDLVEFTGSVTQAIPGPRIGSTSFPWILAVPLTYFGITFVIAFVKTVRKFNSPREKRKKLVNKNAELCKSIDELFEKGKDYVEPSTLKGLAQKTGFDMEEIFRKYIRYSLNEKPFSPDLIAYLIQLRKASMLTDTEVAGILNEISRRIVQDKGPVVMDISGYSEKGLKRKLAVQTLFGKIYYLSELPEFCSRDSSLTVKEIFGVADEDAEKLRLHTIPEAGNMDSLERMVNGPDSE</sequence>
<evidence type="ECO:0000256" key="1">
    <source>
        <dbReference type="SAM" id="Phobius"/>
    </source>
</evidence>
<dbReference type="EMBL" id="GEDG01012871">
    <property type="protein sequence ID" value="JAP25831.1"/>
    <property type="molecule type" value="Transcribed_RNA"/>
</dbReference>
<keyword evidence="1" id="KW-1133">Transmembrane helix</keyword>
<accession>A0A0V0I0E2</accession>
<dbReference type="Pfam" id="PF22915">
    <property type="entry name" value="ARMH5"/>
    <property type="match status" value="1"/>
</dbReference>
<dbReference type="GO" id="GO:0009941">
    <property type="term" value="C:chloroplast envelope"/>
    <property type="evidence" value="ECO:0007669"/>
    <property type="project" value="TreeGrafter"/>
</dbReference>
<proteinExistence type="predicted"/>
<dbReference type="GO" id="GO:0009535">
    <property type="term" value="C:chloroplast thylakoid membrane"/>
    <property type="evidence" value="ECO:0007669"/>
    <property type="project" value="TreeGrafter"/>
</dbReference>
<protein>
    <submittedName>
        <fullName evidence="3">Putative ovule protein</fullName>
    </submittedName>
</protein>
<evidence type="ECO:0000259" key="2">
    <source>
        <dbReference type="Pfam" id="PF22915"/>
    </source>
</evidence>
<dbReference type="InterPro" id="IPR055241">
    <property type="entry name" value="Armadillo_rpt_dom"/>
</dbReference>
<name>A0A0V0I0E2_SOLCH</name>
<dbReference type="PANTHER" id="PTHR36793:SF1">
    <property type="entry name" value="RIBOSOMAL RNA SMALL SUBUNIT METHYLTRANSFERASE J"/>
    <property type="match status" value="1"/>
</dbReference>
<keyword evidence="1" id="KW-0812">Transmembrane</keyword>